<dbReference type="OrthoDB" id="9778250at2"/>
<dbReference type="Proteomes" id="UP000266568">
    <property type="component" value="Unassembled WGS sequence"/>
</dbReference>
<dbReference type="PANTHER" id="PTHR12147:SF26">
    <property type="entry name" value="PEPTIDASE M28 DOMAIN-CONTAINING PROTEIN"/>
    <property type="match status" value="1"/>
</dbReference>
<dbReference type="GO" id="GO:0006508">
    <property type="term" value="P:proteolysis"/>
    <property type="evidence" value="ECO:0007669"/>
    <property type="project" value="InterPro"/>
</dbReference>
<protein>
    <submittedName>
        <fullName evidence="3">Peptidase M28-like protein</fullName>
    </submittedName>
</protein>
<gene>
    <name evidence="3" type="ORF">DFR49_1774</name>
</gene>
<proteinExistence type="predicted"/>
<dbReference type="EMBL" id="QXDC01000003">
    <property type="protein sequence ID" value="RIA43552.1"/>
    <property type="molecule type" value="Genomic_DNA"/>
</dbReference>
<evidence type="ECO:0000313" key="4">
    <source>
        <dbReference type="Proteomes" id="UP000266568"/>
    </source>
</evidence>
<dbReference type="SUPFAM" id="SSF53187">
    <property type="entry name" value="Zn-dependent exopeptidases"/>
    <property type="match status" value="1"/>
</dbReference>
<keyword evidence="1" id="KW-0732">Signal</keyword>
<dbReference type="InterPro" id="IPR045175">
    <property type="entry name" value="M28_fam"/>
</dbReference>
<feature type="chain" id="PRO_5017237328" evidence="1">
    <location>
        <begin position="26"/>
        <end position="457"/>
    </location>
</feature>
<comment type="caution">
    <text evidence="3">The sequence shown here is derived from an EMBL/GenBank/DDBJ whole genome shotgun (WGS) entry which is preliminary data.</text>
</comment>
<accession>A0A397P2T9</accession>
<name>A0A397P2T9_9SPHN</name>
<sequence>MPVRSTLFAAFALVATTALAPAAFAQDNWTVQERWVRAHEGFLAGEALQGRGSATRDEAIAAAYVAAQFEGFGLVHAPGMDSYFQKATIVRLTADGPAQLSVNGKPIAAAPTVFTAPGNRVSGKVTVARSADAKALPQGEVVLVGAADAEPMALYRTAMQKKIKLLVLRESEASRDLYTKLGGAPRLPAYLEGDDPGERTAIATLPGDAFDALAKKPGATVDLALPSVIEDRAVTTNAIGYLPGSDPEAGTLLFTAHLDHLGVQPDGTVMYGANDDASGTTAVIEIARALAAGKQPKRSILFVCYGSEEIGLYGSKYFGEHPPVPLEQIVANIEFEMIGAQDPKLPKDTLMMTGYERSNLGEVIKAHGGLVAPDPYPDQHFFQRSDNYSLALKGIVAHTFSGWAVTPTYHDKTDTVASIDFDFMTKAIQSLIEPMRWLADGDFTPEWKPGGRPEAAK</sequence>
<dbReference type="GO" id="GO:0008235">
    <property type="term" value="F:metalloexopeptidase activity"/>
    <property type="evidence" value="ECO:0007669"/>
    <property type="project" value="InterPro"/>
</dbReference>
<evidence type="ECO:0000313" key="3">
    <source>
        <dbReference type="EMBL" id="RIA43552.1"/>
    </source>
</evidence>
<dbReference type="Pfam" id="PF04389">
    <property type="entry name" value="Peptidase_M28"/>
    <property type="match status" value="1"/>
</dbReference>
<dbReference type="RefSeq" id="WP_119035395.1">
    <property type="nucleotide sequence ID" value="NZ_QXDC01000003.1"/>
</dbReference>
<dbReference type="PANTHER" id="PTHR12147">
    <property type="entry name" value="METALLOPEPTIDASE M28 FAMILY MEMBER"/>
    <property type="match status" value="1"/>
</dbReference>
<evidence type="ECO:0000256" key="1">
    <source>
        <dbReference type="SAM" id="SignalP"/>
    </source>
</evidence>
<keyword evidence="4" id="KW-1185">Reference proteome</keyword>
<feature type="signal peptide" evidence="1">
    <location>
        <begin position="1"/>
        <end position="25"/>
    </location>
</feature>
<dbReference type="InterPro" id="IPR007484">
    <property type="entry name" value="Peptidase_M28"/>
</dbReference>
<evidence type="ECO:0000259" key="2">
    <source>
        <dbReference type="Pfam" id="PF04389"/>
    </source>
</evidence>
<dbReference type="Gene3D" id="3.40.630.10">
    <property type="entry name" value="Zn peptidases"/>
    <property type="match status" value="1"/>
</dbReference>
<feature type="domain" description="Peptidase M28" evidence="2">
    <location>
        <begin position="237"/>
        <end position="426"/>
    </location>
</feature>
<organism evidence="3 4">
    <name type="scientific">Hephaestia caeni</name>
    <dbReference type="NCBI Taxonomy" id="645617"/>
    <lineage>
        <taxon>Bacteria</taxon>
        <taxon>Pseudomonadati</taxon>
        <taxon>Pseudomonadota</taxon>
        <taxon>Alphaproteobacteria</taxon>
        <taxon>Sphingomonadales</taxon>
        <taxon>Sphingomonadaceae</taxon>
        <taxon>Hephaestia</taxon>
    </lineage>
</organism>
<reference evidence="3 4" key="1">
    <citation type="submission" date="2018-08" db="EMBL/GenBank/DDBJ databases">
        <title>Genomic Encyclopedia of Type Strains, Phase IV (KMG-IV): sequencing the most valuable type-strain genomes for metagenomic binning, comparative biology and taxonomic classification.</title>
        <authorList>
            <person name="Goeker M."/>
        </authorList>
    </citation>
    <scope>NUCLEOTIDE SEQUENCE [LARGE SCALE GENOMIC DNA]</scope>
    <source>
        <strain evidence="3 4">DSM 25527</strain>
    </source>
</reference>
<dbReference type="AlphaFoldDB" id="A0A397P2T9"/>
<dbReference type="Gene3D" id="3.50.30.30">
    <property type="match status" value="1"/>
</dbReference>